<dbReference type="EMBL" id="BK015639">
    <property type="protein sequence ID" value="DAE17339.1"/>
    <property type="molecule type" value="Genomic_DNA"/>
</dbReference>
<proteinExistence type="predicted"/>
<name>A0A8S5QEN4_9CAUD</name>
<accession>A0A8S5QEN4</accession>
<protein>
    <submittedName>
        <fullName evidence="1">Restriction enzyme</fullName>
    </submittedName>
</protein>
<reference evidence="1" key="1">
    <citation type="journal article" date="2021" name="Proc. Natl. Acad. Sci. U.S.A.">
        <title>A Catalog of Tens of Thousands of Viruses from Human Metagenomes Reveals Hidden Associations with Chronic Diseases.</title>
        <authorList>
            <person name="Tisza M.J."/>
            <person name="Buck C.B."/>
        </authorList>
    </citation>
    <scope>NUCLEOTIDE SEQUENCE</scope>
    <source>
        <strain evidence="1">Ctr2f5</strain>
    </source>
</reference>
<sequence>MSKSNRLEEIEISNLHKSNEWFLEKVKNYHGDKVEILSEYNGSNKPIDLVYHCDLHGDTCTTINAKNICKPFFLPCKKCQSERKSNSAKRTKKNDKSFYYDRLVDYCKEHGGKVLEEKWTRAKDTYHFKCDNPEHPVFATTADALYSGEHWCPYCSGRAGDFQKRIEKICKEKNGELLTPYINSQTHVSVKCNKHNFIWDILPNNIVKGRWCPVCNMGFNEKVVWDYFRNMMCNVKPQYRFHDLIGESNEELKFDFAVFNKNEKLIYLVEVDDEEHRYNYSNNTPRQRQRIVAQQRDIAKNEYCKKNNIPLYRMGVPFVRGKKWAYEDYYRYINTELKFIVNLSRMDGDLPC</sequence>
<organism evidence="1">
    <name type="scientific">Siphoviridae sp. ctr2f5</name>
    <dbReference type="NCBI Taxonomy" id="2825684"/>
    <lineage>
        <taxon>Viruses</taxon>
        <taxon>Duplodnaviria</taxon>
        <taxon>Heunggongvirae</taxon>
        <taxon>Uroviricota</taxon>
        <taxon>Caudoviricetes</taxon>
    </lineage>
</organism>
<evidence type="ECO:0000313" key="1">
    <source>
        <dbReference type="EMBL" id="DAE17339.1"/>
    </source>
</evidence>